<dbReference type="InterPro" id="IPR012926">
    <property type="entry name" value="TMEM120A/B"/>
</dbReference>
<dbReference type="GO" id="GO:0005283">
    <property type="term" value="F:amino acid:sodium symporter activity"/>
    <property type="evidence" value="ECO:0007669"/>
    <property type="project" value="TreeGrafter"/>
</dbReference>
<evidence type="ECO:0000256" key="3">
    <source>
        <dbReference type="ARBA" id="ARBA00009700"/>
    </source>
</evidence>
<feature type="disulfide bond" evidence="11">
    <location>
        <begin position="149"/>
        <end position="158"/>
    </location>
</feature>
<dbReference type="GO" id="GO:0089718">
    <property type="term" value="P:amino acid import across plasma membrane"/>
    <property type="evidence" value="ECO:0007669"/>
    <property type="project" value="TreeGrafter"/>
</dbReference>
<feature type="transmembrane region" description="Helical" evidence="12">
    <location>
        <begin position="85"/>
        <end position="105"/>
    </location>
</feature>
<dbReference type="PANTHER" id="PTHR11616:SF321">
    <property type="entry name" value="SODIUM-DEPENDENT NUTRIENT AMINO ACID TRANSPORTER 1-RELATED"/>
    <property type="match status" value="1"/>
</dbReference>
<keyword evidence="8 12" id="KW-0472">Membrane</keyword>
<dbReference type="GO" id="GO:0005886">
    <property type="term" value="C:plasma membrane"/>
    <property type="evidence" value="ECO:0007669"/>
    <property type="project" value="TreeGrafter"/>
</dbReference>
<feature type="transmembrane region" description="Helical" evidence="12">
    <location>
        <begin position="405"/>
        <end position="426"/>
    </location>
</feature>
<evidence type="ECO:0000256" key="11">
    <source>
        <dbReference type="PIRSR" id="PIRSR600175-2"/>
    </source>
</evidence>
<evidence type="ECO:0000256" key="6">
    <source>
        <dbReference type="ARBA" id="ARBA00022847"/>
    </source>
</evidence>
<comment type="subcellular location">
    <subcellularLocation>
        <location evidence="1">Membrane</location>
        <topology evidence="1">Multi-pass membrane protein</topology>
    </subcellularLocation>
</comment>
<keyword evidence="4" id="KW-0813">Transport</keyword>
<comment type="similarity">
    <text evidence="3">Belongs to the TMEM120 family.</text>
</comment>
<evidence type="ECO:0000256" key="10">
    <source>
        <dbReference type="PIRSR" id="PIRSR600175-1"/>
    </source>
</evidence>
<evidence type="ECO:0000256" key="1">
    <source>
        <dbReference type="ARBA" id="ARBA00004141"/>
    </source>
</evidence>
<name>A0AAF5DGB6_STRER</name>
<evidence type="ECO:0000256" key="2">
    <source>
        <dbReference type="ARBA" id="ARBA00006459"/>
    </source>
</evidence>
<feature type="transmembrane region" description="Helical" evidence="12">
    <location>
        <begin position="563"/>
        <end position="585"/>
    </location>
</feature>
<feature type="transmembrane region" description="Helical" evidence="12">
    <location>
        <begin position="345"/>
        <end position="369"/>
    </location>
</feature>
<dbReference type="SUPFAM" id="SSF161070">
    <property type="entry name" value="SNF-like"/>
    <property type="match status" value="1"/>
</dbReference>
<keyword evidence="6" id="KW-0769">Symport</keyword>
<dbReference type="InterPro" id="IPR037272">
    <property type="entry name" value="SNS_sf"/>
</dbReference>
<dbReference type="PROSITE" id="PS50267">
    <property type="entry name" value="NA_NEUROTRAN_SYMP_3"/>
    <property type="match status" value="1"/>
</dbReference>
<keyword evidence="5 12" id="KW-0812">Transmembrane</keyword>
<feature type="transmembrane region" description="Helical" evidence="12">
    <location>
        <begin position="479"/>
        <end position="499"/>
    </location>
</feature>
<feature type="transmembrane region" description="Helical" evidence="12">
    <location>
        <begin position="312"/>
        <end position="333"/>
    </location>
</feature>
<keyword evidence="11" id="KW-1015">Disulfide bond</keyword>
<evidence type="ECO:0000256" key="9">
    <source>
        <dbReference type="ARBA" id="ARBA00023180"/>
    </source>
</evidence>
<dbReference type="GO" id="GO:0046872">
    <property type="term" value="F:metal ion binding"/>
    <property type="evidence" value="ECO:0007669"/>
    <property type="project" value="UniProtKB-KW"/>
</dbReference>
<feature type="transmembrane region" description="Helical" evidence="12">
    <location>
        <begin position="266"/>
        <end position="292"/>
    </location>
</feature>
<feature type="transmembrane region" description="Helical" evidence="12">
    <location>
        <begin position="867"/>
        <end position="884"/>
    </location>
</feature>
<feature type="transmembrane region" description="Helical" evidence="12">
    <location>
        <begin position="233"/>
        <end position="254"/>
    </location>
</feature>
<keyword evidence="10" id="KW-0479">Metal-binding</keyword>
<feature type="transmembrane region" description="Helical" evidence="12">
    <location>
        <begin position="112"/>
        <end position="137"/>
    </location>
</feature>
<feature type="transmembrane region" description="Helical" evidence="12">
    <location>
        <begin position="447"/>
        <end position="473"/>
    </location>
</feature>
<proteinExistence type="inferred from homology"/>
<keyword evidence="7 12" id="KW-1133">Transmembrane helix</keyword>
<dbReference type="PRINTS" id="PR00176">
    <property type="entry name" value="NANEUSMPORT"/>
</dbReference>
<evidence type="ECO:0000256" key="7">
    <source>
        <dbReference type="ARBA" id="ARBA00022989"/>
    </source>
</evidence>
<feature type="binding site" evidence="10">
    <location>
        <position position="64"/>
    </location>
    <ligand>
        <name>Na(+)</name>
        <dbReference type="ChEBI" id="CHEBI:29101"/>
        <label>1</label>
    </ligand>
</feature>
<evidence type="ECO:0000256" key="12">
    <source>
        <dbReference type="SAM" id="Phobius"/>
    </source>
</evidence>
<evidence type="ECO:0000256" key="4">
    <source>
        <dbReference type="ARBA" id="ARBA00022448"/>
    </source>
</evidence>
<reference evidence="14" key="1">
    <citation type="submission" date="2024-02" db="UniProtKB">
        <authorList>
            <consortium name="WormBaseParasite"/>
        </authorList>
    </citation>
    <scope>IDENTIFICATION</scope>
</reference>
<dbReference type="GO" id="GO:0015179">
    <property type="term" value="F:L-amino acid transmembrane transporter activity"/>
    <property type="evidence" value="ECO:0007669"/>
    <property type="project" value="TreeGrafter"/>
</dbReference>
<dbReference type="PANTHER" id="PTHR11616">
    <property type="entry name" value="SODIUM/CHLORIDE DEPENDENT TRANSPORTER"/>
    <property type="match status" value="1"/>
</dbReference>
<keyword evidence="13" id="KW-1185">Reference proteome</keyword>
<evidence type="ECO:0000256" key="5">
    <source>
        <dbReference type="ARBA" id="ARBA00022692"/>
    </source>
</evidence>
<dbReference type="WBParaSite" id="TCONS_00012204.p1">
    <property type="protein sequence ID" value="TCONS_00012204.p1"/>
    <property type="gene ID" value="XLOC_007682"/>
</dbReference>
<feature type="transmembrane region" description="Helical" evidence="12">
    <location>
        <begin position="896"/>
        <end position="914"/>
    </location>
</feature>
<dbReference type="Pfam" id="PF07851">
    <property type="entry name" value="TMEM120A-B"/>
    <property type="match status" value="1"/>
</dbReference>
<evidence type="ECO:0000313" key="13">
    <source>
        <dbReference type="Proteomes" id="UP000035681"/>
    </source>
</evidence>
<feature type="transmembrane region" description="Helical" evidence="12">
    <location>
        <begin position="811"/>
        <end position="831"/>
    </location>
</feature>
<feature type="transmembrane region" description="Helical" evidence="12">
    <location>
        <begin position="982"/>
        <end position="1005"/>
    </location>
</feature>
<dbReference type="InterPro" id="IPR000175">
    <property type="entry name" value="Na/ntran_symport"/>
</dbReference>
<evidence type="ECO:0000256" key="8">
    <source>
        <dbReference type="ARBA" id="ARBA00023136"/>
    </source>
</evidence>
<feature type="binding site" evidence="10">
    <location>
        <position position="71"/>
    </location>
    <ligand>
        <name>Na(+)</name>
        <dbReference type="ChEBI" id="CHEBI:29101"/>
        <label>1</label>
    </ligand>
</feature>
<feature type="transmembrane region" description="Helical" evidence="12">
    <location>
        <begin position="935"/>
        <end position="962"/>
    </location>
</feature>
<comment type="similarity">
    <text evidence="2">Belongs to the sodium:neurotransmitter symporter (SNF) (TC 2.A.22) family.</text>
</comment>
<sequence>CWCIFLMKMVDDRIFPPFIDKDDSEYVPEGDIEYPFEDISGSGDENKIRGNWSSKAEYLLSVTGYIFGIGNLYRFPYLVSKYGGVSFIVIYFIMFFLAALPVVFIELSMGQFISLGALSIWKVVPLFKASWAIYYFVNSLKFQLPWATCVNGWNSKSCSVWNRDFLITCTKMNGTVLLNGTCSNSLVDINTYENQSLTTSSSNLWTTSQTMPALEYFHNQVLMISDGIDDIGIINWQLAICLLISWLVVFLFLFKDIKSAGKTAYIIVILPYVLLFVLFVRFLTLPGSLVGLEHFFKPDWNVLKNPMVWGQAAIHVFYSLSSCSGGLITLSSYNKFHNNVFKDAWVLGMIDHVTSLMTAALTFSAIGFMCYEMNINIDDFQWKTGLQLIFVFFAETLSRLPIAPFYAALFFLLVFLIILSTQIFVVETIVSSICDQFPETLRKNHRHVLMFVAVLFYFLGLPLCSSCGLYWVLLFEYYICQWPLIIIGFFEIMSLSWIYGIDNVLDNIRWMIRFYPPIYLVWKVVWKFLTPFVFLIILTFTWVEFKPMYYEEYRYPYWANLVGWGLSLMPIFFILLCGVLQFCFLKGNFAKRWRDVLCPENDWGPALAIHRSEYYPLQIPEARGLLIQKGERIKSESPNNCFIGKQSSYVTINNSTDIGVAKSPTPYTQSLTNMSINVTEALEDWDSVQKELVEAEKKHGNYISTLRDLKKLQDECLKHTKHISKRLKEVTSALKSIKGNANYKLTDEESEKINSIISLIPETTTRLKLMESELPAEGNGWYLNLILGSNLKLKLLTGDERYDYKRKYEEFKINLSYVLIVMVILALVFPFRAMDALLNFLLVWYYCTLTIRESILRVNGSHIKGWWLLHHYVSCVLCGITLTWANSECYKDTRVYLLGLVLYVASVQIMQYSYQSGCLRRLHALGQRHCMDITVEGFVSWMFKGLTFLIPFLLVGYILQLLTAYELFSLYNQEKCNREWQIIASSFVFLTIGIGNILTLGRVIYKKLTEPTSESKILKAKSKYHIYCIHENLCSVKIDLLC</sequence>
<feature type="transmembrane region" description="Helical" evidence="12">
    <location>
        <begin position="520"/>
        <end position="543"/>
    </location>
</feature>
<dbReference type="Proteomes" id="UP000035681">
    <property type="component" value="Unplaced"/>
</dbReference>
<keyword evidence="10" id="KW-0915">Sodium</keyword>
<protein>
    <submittedName>
        <fullName evidence="14">Transmembrane protein 120 homolog</fullName>
    </submittedName>
</protein>
<accession>A0AAF5DGB6</accession>
<feature type="binding site" evidence="10">
    <location>
        <position position="319"/>
    </location>
    <ligand>
        <name>Na(+)</name>
        <dbReference type="ChEBI" id="CHEBI:29101"/>
        <label>1</label>
    </ligand>
</feature>
<dbReference type="Pfam" id="PF00209">
    <property type="entry name" value="SNF"/>
    <property type="match status" value="1"/>
</dbReference>
<organism evidence="13 14">
    <name type="scientific">Strongyloides stercoralis</name>
    <name type="common">Threadworm</name>
    <dbReference type="NCBI Taxonomy" id="6248"/>
    <lineage>
        <taxon>Eukaryota</taxon>
        <taxon>Metazoa</taxon>
        <taxon>Ecdysozoa</taxon>
        <taxon>Nematoda</taxon>
        <taxon>Chromadorea</taxon>
        <taxon>Rhabditida</taxon>
        <taxon>Tylenchina</taxon>
        <taxon>Panagrolaimomorpha</taxon>
        <taxon>Strongyloidoidea</taxon>
        <taxon>Strongyloididae</taxon>
        <taxon>Strongyloides</taxon>
    </lineage>
</organism>
<dbReference type="AlphaFoldDB" id="A0AAF5DGB6"/>
<evidence type="ECO:0000313" key="14">
    <source>
        <dbReference type="WBParaSite" id="TCONS_00012204.p1"/>
    </source>
</evidence>
<keyword evidence="9" id="KW-0325">Glycoprotein</keyword>
<feature type="transmembrane region" description="Helical" evidence="12">
    <location>
        <begin position="56"/>
        <end position="73"/>
    </location>
</feature>